<name>A0A916JAU4_9BACT</name>
<comment type="caution">
    <text evidence="1">The sequence shown here is derived from an EMBL/GenBank/DDBJ whole genome shotgun (WGS) entry which is preliminary data.</text>
</comment>
<proteinExistence type="predicted"/>
<accession>A0A916JAU4</accession>
<dbReference type="EMBL" id="CAJRAF010000001">
    <property type="protein sequence ID" value="CAG4988283.1"/>
    <property type="molecule type" value="Genomic_DNA"/>
</dbReference>
<evidence type="ECO:0000313" key="2">
    <source>
        <dbReference type="Proteomes" id="UP000680038"/>
    </source>
</evidence>
<protein>
    <submittedName>
        <fullName evidence="1">Uncharacterized protein</fullName>
    </submittedName>
</protein>
<sequence length="40" mass="4727">MTLLHYSSTNVLRHRIYYNLAADAMLPVRRALDCTKKEDF</sequence>
<dbReference type="AlphaFoldDB" id="A0A916JAU4"/>
<keyword evidence="2" id="KW-1185">Reference proteome</keyword>
<gene>
    <name evidence="1" type="ORF">DYBT9275_00044</name>
</gene>
<evidence type="ECO:0000313" key="1">
    <source>
        <dbReference type="EMBL" id="CAG4988283.1"/>
    </source>
</evidence>
<organism evidence="1 2">
    <name type="scientific">Dyadobacter helix</name>
    <dbReference type="NCBI Taxonomy" id="2822344"/>
    <lineage>
        <taxon>Bacteria</taxon>
        <taxon>Pseudomonadati</taxon>
        <taxon>Bacteroidota</taxon>
        <taxon>Cytophagia</taxon>
        <taxon>Cytophagales</taxon>
        <taxon>Spirosomataceae</taxon>
        <taxon>Dyadobacter</taxon>
    </lineage>
</organism>
<dbReference type="Proteomes" id="UP000680038">
    <property type="component" value="Unassembled WGS sequence"/>
</dbReference>
<reference evidence="1" key="1">
    <citation type="submission" date="2021-04" db="EMBL/GenBank/DDBJ databases">
        <authorList>
            <person name="Rodrigo-Torres L."/>
            <person name="Arahal R. D."/>
            <person name="Lucena T."/>
        </authorList>
    </citation>
    <scope>NUCLEOTIDE SEQUENCE</scope>
    <source>
        <strain evidence="1">CECT 9275</strain>
    </source>
</reference>